<dbReference type="InterPro" id="IPR025361">
    <property type="entry name" value="DUF4265"/>
</dbReference>
<sequence length="175" mass="18719">MRTGEVGYGVAMAAVEVHFDLPRDGHDWPPVEVESLWGETVGGDVVRLTNVPWFVRGVSSGDLVRVEADADGVLWAAEHLEGSGSCTIRVVPSHSGPLRGSHQRVLDAFEPFGVTGEGIREYGLVALEVPPTADLAGVQRVLRAGARDGWWDYEEGCVSDAWTAVARGSSAKPVQ</sequence>
<dbReference type="Pfam" id="PF14085">
    <property type="entry name" value="DUF4265"/>
    <property type="match status" value="1"/>
</dbReference>
<protein>
    <recommendedName>
        <fullName evidence="3">DUF4265 domain-containing protein</fullName>
    </recommendedName>
</protein>
<dbReference type="STRING" id="35752.SAMN05421541_101658"/>
<accession>A0A1I2ADM2</accession>
<evidence type="ECO:0000313" key="1">
    <source>
        <dbReference type="EMBL" id="SFE42104.1"/>
    </source>
</evidence>
<dbReference type="AlphaFoldDB" id="A0A1I2ADM2"/>
<gene>
    <name evidence="1" type="ORF">SAMN05421541_101658</name>
</gene>
<dbReference type="EMBL" id="FONV01000001">
    <property type="protein sequence ID" value="SFE42104.1"/>
    <property type="molecule type" value="Genomic_DNA"/>
</dbReference>
<dbReference type="Proteomes" id="UP000199645">
    <property type="component" value="Unassembled WGS sequence"/>
</dbReference>
<evidence type="ECO:0008006" key="3">
    <source>
        <dbReference type="Google" id="ProtNLM"/>
    </source>
</evidence>
<keyword evidence="2" id="KW-1185">Reference proteome</keyword>
<organism evidence="1 2">
    <name type="scientific">Actinoplanes philippinensis</name>
    <dbReference type="NCBI Taxonomy" id="35752"/>
    <lineage>
        <taxon>Bacteria</taxon>
        <taxon>Bacillati</taxon>
        <taxon>Actinomycetota</taxon>
        <taxon>Actinomycetes</taxon>
        <taxon>Micromonosporales</taxon>
        <taxon>Micromonosporaceae</taxon>
        <taxon>Actinoplanes</taxon>
    </lineage>
</organism>
<reference evidence="1 2" key="1">
    <citation type="submission" date="2016-10" db="EMBL/GenBank/DDBJ databases">
        <authorList>
            <person name="de Groot N.N."/>
        </authorList>
    </citation>
    <scope>NUCLEOTIDE SEQUENCE [LARGE SCALE GENOMIC DNA]</scope>
    <source>
        <strain evidence="1 2">DSM 43019</strain>
    </source>
</reference>
<proteinExistence type="predicted"/>
<name>A0A1I2ADM2_9ACTN</name>
<dbReference type="RefSeq" id="WP_203779070.1">
    <property type="nucleotide sequence ID" value="NZ_BOMT01000010.1"/>
</dbReference>
<evidence type="ECO:0000313" key="2">
    <source>
        <dbReference type="Proteomes" id="UP000199645"/>
    </source>
</evidence>